<evidence type="ECO:0000313" key="12">
    <source>
        <dbReference type="Proteomes" id="UP000663860"/>
    </source>
</evidence>
<evidence type="ECO:0000256" key="1">
    <source>
        <dbReference type="ARBA" id="ARBA00009558"/>
    </source>
</evidence>
<feature type="transmembrane region" description="Helical" evidence="7">
    <location>
        <begin position="279"/>
        <end position="299"/>
    </location>
</feature>
<reference evidence="9" key="1">
    <citation type="submission" date="2021-02" db="EMBL/GenBank/DDBJ databases">
        <authorList>
            <person name="Nowell W R."/>
        </authorList>
    </citation>
    <scope>NUCLEOTIDE SEQUENCE</scope>
</reference>
<keyword evidence="7" id="KW-0812">Transmembrane</keyword>
<dbReference type="AlphaFoldDB" id="A0A815P837"/>
<dbReference type="InterPro" id="IPR011042">
    <property type="entry name" value="6-blade_b-propeller_TolB-like"/>
</dbReference>
<comment type="catalytic activity">
    <reaction evidence="5 6">
        <text>L-arginyl-[protein] + NAD(+) = N(omega)-(ADP-D-ribosyl)-L-arginyl-[protein] + nicotinamide + H(+)</text>
        <dbReference type="Rhea" id="RHEA:19149"/>
        <dbReference type="Rhea" id="RHEA-COMP:10532"/>
        <dbReference type="Rhea" id="RHEA-COMP:15087"/>
        <dbReference type="ChEBI" id="CHEBI:15378"/>
        <dbReference type="ChEBI" id="CHEBI:17154"/>
        <dbReference type="ChEBI" id="CHEBI:29965"/>
        <dbReference type="ChEBI" id="CHEBI:57540"/>
        <dbReference type="ChEBI" id="CHEBI:142554"/>
        <dbReference type="EC" id="2.4.2.31"/>
    </reaction>
</comment>
<gene>
    <name evidence="9" type="ORF">IZO911_LOCUS42050</name>
    <name evidence="10" type="ORF">KXQ929_LOCUS4925</name>
    <name evidence="11" type="ORF">OKA104_LOCUS15145</name>
    <name evidence="8" type="ORF">VCS650_LOCUS31570</name>
</gene>
<evidence type="ECO:0000313" key="10">
    <source>
        <dbReference type="EMBL" id="CAF3596969.1"/>
    </source>
</evidence>
<comment type="similarity">
    <text evidence="1 6">Belongs to the Arg-specific ADP-ribosyltransferase family.</text>
</comment>
<keyword evidence="7" id="KW-0472">Membrane</keyword>
<dbReference type="Gene3D" id="2.120.10.30">
    <property type="entry name" value="TolB, C-terminal domain"/>
    <property type="match status" value="1"/>
</dbReference>
<dbReference type="GO" id="GO:0106274">
    <property type="term" value="F:NAD+-protein-arginine ADP-ribosyltransferase activity"/>
    <property type="evidence" value="ECO:0007669"/>
    <property type="project" value="UniProtKB-EC"/>
</dbReference>
<dbReference type="SUPFAM" id="SSF63829">
    <property type="entry name" value="Calcium-dependent phosphotriesterase"/>
    <property type="match status" value="1"/>
</dbReference>
<name>A0A815P837_9BILA</name>
<dbReference type="Proteomes" id="UP000663891">
    <property type="component" value="Unassembled WGS sequence"/>
</dbReference>
<evidence type="ECO:0000256" key="3">
    <source>
        <dbReference type="ARBA" id="ARBA00022679"/>
    </source>
</evidence>
<proteinExistence type="inferred from homology"/>
<dbReference type="Proteomes" id="UP000663868">
    <property type="component" value="Unassembled WGS sequence"/>
</dbReference>
<keyword evidence="6" id="KW-0520">NAD</keyword>
<dbReference type="OrthoDB" id="423533at2759"/>
<evidence type="ECO:0000313" key="9">
    <source>
        <dbReference type="EMBL" id="CAF1445422.1"/>
    </source>
</evidence>
<comment type="caution">
    <text evidence="9">The sequence shown here is derived from an EMBL/GenBank/DDBJ whole genome shotgun (WGS) entry which is preliminary data.</text>
</comment>
<keyword evidence="4" id="KW-0548">Nucleotidyltransferase</keyword>
<dbReference type="EC" id="2.4.2.31" evidence="6"/>
<dbReference type="Pfam" id="PF01129">
    <property type="entry name" value="ART"/>
    <property type="match status" value="1"/>
</dbReference>
<evidence type="ECO:0000313" key="11">
    <source>
        <dbReference type="EMBL" id="CAF3741782.1"/>
    </source>
</evidence>
<sequence>MKLNTTTERRNRYVNQSAFELQQTNHSPIFGYEDQRLLTLEEAVDKILPSIDNNINYIICAKQECYRSSDLLSVDESAAIYLYTMSTPLFKCLNNILRSENRHELKPWFPFLKLFMSGLNKLPSSTVTVWRAVSGNMGSFSTEDNVKIWWSVNSSTTALNIIELYLGESGTLFAIEAVQGKDISLYSAFPEEQEVILMPGTCLRIKCEPCNFIDRLLVVHLKEVIIQHEIQCDSVIAPNGSPDNNSIDDPLLCEHDIAFDDTQGLLQQRLRRCHFTRRTLVGTLAGVILLSVGIIYIVLSNTIYKSTFSSTSIKKTIPPLPTTTMEVKGTSLTSINANKTSSSTSNDCFSVGWKSVANIVANGALFYAFTVDDDFNIYATNGARFSLDIWSPNDFTPEKVLNDTIPNIPHYIPGADCLGLYVTSVGDIFILSQNTVVKWLANSSIGVLIADGNADRDDSVMSDAAFFLSFAVDEISNTVYVLDRSGFRLLKYTNTSQIGTIVFNSNTIEDPFDSRSRIYPMMMNLDKNGYFLLAELSKITMFTSDGKFRTEALSNYETVQDSSRKILSLVQMKFDRMGNLYCADYKYIVKFNRTNNAC</sequence>
<dbReference type="EMBL" id="CAJNON010000545">
    <property type="protein sequence ID" value="CAF1310566.1"/>
    <property type="molecule type" value="Genomic_DNA"/>
</dbReference>
<keyword evidence="2 6" id="KW-0328">Glycosyltransferase</keyword>
<dbReference type="SUPFAM" id="SSF56399">
    <property type="entry name" value="ADP-ribosylation"/>
    <property type="match status" value="1"/>
</dbReference>
<evidence type="ECO:0000256" key="4">
    <source>
        <dbReference type="ARBA" id="ARBA00022695"/>
    </source>
</evidence>
<evidence type="ECO:0000256" key="7">
    <source>
        <dbReference type="SAM" id="Phobius"/>
    </source>
</evidence>
<keyword evidence="7" id="KW-1133">Transmembrane helix</keyword>
<protein>
    <recommendedName>
        <fullName evidence="6">NAD(P)(+)--arginine ADP-ribosyltransferase</fullName>
        <ecNumber evidence="6">2.4.2.31</ecNumber>
    </recommendedName>
    <alternativeName>
        <fullName evidence="6">Mono(ADP-ribosyl)transferase</fullName>
    </alternativeName>
</protein>
<evidence type="ECO:0000256" key="2">
    <source>
        <dbReference type="ARBA" id="ARBA00022676"/>
    </source>
</evidence>
<keyword evidence="3 6" id="KW-0808">Transferase</keyword>
<evidence type="ECO:0000256" key="5">
    <source>
        <dbReference type="ARBA" id="ARBA00047597"/>
    </source>
</evidence>
<dbReference type="Proteomes" id="UP000663881">
    <property type="component" value="Unassembled WGS sequence"/>
</dbReference>
<dbReference type="EMBL" id="CAJNOE010001716">
    <property type="protein sequence ID" value="CAF1445422.1"/>
    <property type="molecule type" value="Genomic_DNA"/>
</dbReference>
<dbReference type="Proteomes" id="UP000663860">
    <property type="component" value="Unassembled WGS sequence"/>
</dbReference>
<dbReference type="Gene3D" id="3.90.176.10">
    <property type="entry name" value="Toxin ADP-ribosyltransferase, Chain A, domain 1"/>
    <property type="match status" value="1"/>
</dbReference>
<evidence type="ECO:0000313" key="8">
    <source>
        <dbReference type="EMBL" id="CAF1310566.1"/>
    </source>
</evidence>
<evidence type="ECO:0000256" key="6">
    <source>
        <dbReference type="RuleBase" id="RU361228"/>
    </source>
</evidence>
<dbReference type="EMBL" id="CAJOAY010000825">
    <property type="protein sequence ID" value="CAF3741782.1"/>
    <property type="molecule type" value="Genomic_DNA"/>
</dbReference>
<dbReference type="GO" id="GO:0016779">
    <property type="term" value="F:nucleotidyltransferase activity"/>
    <property type="evidence" value="ECO:0007669"/>
    <property type="project" value="UniProtKB-KW"/>
</dbReference>
<accession>A0A815P837</accession>
<dbReference type="InterPro" id="IPR000768">
    <property type="entry name" value="ART"/>
</dbReference>
<organism evidence="9 12">
    <name type="scientific">Adineta steineri</name>
    <dbReference type="NCBI Taxonomy" id="433720"/>
    <lineage>
        <taxon>Eukaryota</taxon>
        <taxon>Metazoa</taxon>
        <taxon>Spiralia</taxon>
        <taxon>Gnathifera</taxon>
        <taxon>Rotifera</taxon>
        <taxon>Eurotatoria</taxon>
        <taxon>Bdelloidea</taxon>
        <taxon>Adinetida</taxon>
        <taxon>Adinetidae</taxon>
        <taxon>Adineta</taxon>
    </lineage>
</organism>
<dbReference type="EMBL" id="CAJOBB010000175">
    <property type="protein sequence ID" value="CAF3596969.1"/>
    <property type="molecule type" value="Genomic_DNA"/>
</dbReference>
<keyword evidence="6" id="KW-0521">NADP</keyword>